<evidence type="ECO:0000313" key="2">
    <source>
        <dbReference type="Proteomes" id="UP000597301"/>
    </source>
</evidence>
<comment type="caution">
    <text evidence="1">The sequence shown here is derived from an EMBL/GenBank/DDBJ whole genome shotgun (WGS) entry which is preliminary data.</text>
</comment>
<protein>
    <submittedName>
        <fullName evidence="1">Uncharacterized protein</fullName>
    </submittedName>
</protein>
<proteinExistence type="predicted"/>
<dbReference type="EMBL" id="BMHM01000005">
    <property type="protein sequence ID" value="GGC95888.1"/>
    <property type="molecule type" value="Genomic_DNA"/>
</dbReference>
<dbReference type="Proteomes" id="UP000597301">
    <property type="component" value="Unassembled WGS sequence"/>
</dbReference>
<evidence type="ECO:0000313" key="1">
    <source>
        <dbReference type="EMBL" id="GGC95888.1"/>
    </source>
</evidence>
<reference evidence="2" key="1">
    <citation type="journal article" date="2019" name="Int. J. Syst. Evol. Microbiol.">
        <title>The Global Catalogue of Microorganisms (GCM) 10K type strain sequencing project: providing services to taxonomists for standard genome sequencing and annotation.</title>
        <authorList>
            <consortium name="The Broad Institute Genomics Platform"/>
            <consortium name="The Broad Institute Genome Sequencing Center for Infectious Disease"/>
            <person name="Wu L."/>
            <person name="Ma J."/>
        </authorList>
    </citation>
    <scope>NUCLEOTIDE SEQUENCE [LARGE SCALE GENOMIC DNA]</scope>
    <source>
        <strain evidence="2">CGMCC 1.15122</strain>
    </source>
</reference>
<accession>A0ABQ1PES1</accession>
<gene>
    <name evidence="1" type="ORF">GCM10011382_27930</name>
</gene>
<keyword evidence="2" id="KW-1185">Reference proteome</keyword>
<name>A0ABQ1PES1_9GAMM</name>
<organism evidence="1 2">
    <name type="scientific">Vreelandella lutescens</name>
    <dbReference type="NCBI Taxonomy" id="1602943"/>
    <lineage>
        <taxon>Bacteria</taxon>
        <taxon>Pseudomonadati</taxon>
        <taxon>Pseudomonadota</taxon>
        <taxon>Gammaproteobacteria</taxon>
        <taxon>Oceanospirillales</taxon>
        <taxon>Halomonadaceae</taxon>
        <taxon>Vreelandella</taxon>
    </lineage>
</organism>
<sequence>MDAAKVVPSRHKLYKGAYNSVTLSDRLGAIQRIATRLSGQAPSWRDNTATAIIDRPLQRLLQATKRQWRP</sequence>